<dbReference type="EMBL" id="JACIEP010000012">
    <property type="protein sequence ID" value="MBB4037277.1"/>
    <property type="molecule type" value="Genomic_DNA"/>
</dbReference>
<dbReference type="InterPro" id="IPR000917">
    <property type="entry name" value="Sulfatase_N"/>
</dbReference>
<evidence type="ECO:0000256" key="2">
    <source>
        <dbReference type="ARBA" id="ARBA00022723"/>
    </source>
</evidence>
<organism evidence="8 9">
    <name type="scientific">Dysgonomonas hofstadii</name>
    <dbReference type="NCBI Taxonomy" id="637886"/>
    <lineage>
        <taxon>Bacteria</taxon>
        <taxon>Pseudomonadati</taxon>
        <taxon>Bacteroidota</taxon>
        <taxon>Bacteroidia</taxon>
        <taxon>Bacteroidales</taxon>
        <taxon>Dysgonomonadaceae</taxon>
        <taxon>Dysgonomonas</taxon>
    </lineage>
</organism>
<comment type="similarity">
    <text evidence="1">Belongs to the sulfatase family.</text>
</comment>
<keyword evidence="9" id="KW-1185">Reference proteome</keyword>
<dbReference type="InterPro" id="IPR024607">
    <property type="entry name" value="Sulfatase_CS"/>
</dbReference>
<dbReference type="EC" id="3.1.6.12" evidence="8"/>
<evidence type="ECO:0000313" key="8">
    <source>
        <dbReference type="EMBL" id="MBB4037277.1"/>
    </source>
</evidence>
<dbReference type="InterPro" id="IPR047115">
    <property type="entry name" value="ARSB"/>
</dbReference>
<keyword evidence="3 8" id="KW-0378">Hydrolase</keyword>
<evidence type="ECO:0000256" key="4">
    <source>
        <dbReference type="ARBA" id="ARBA00022837"/>
    </source>
</evidence>
<evidence type="ECO:0000256" key="1">
    <source>
        <dbReference type="ARBA" id="ARBA00008779"/>
    </source>
</evidence>
<gene>
    <name evidence="8" type="ORF">GGR21_003194</name>
</gene>
<evidence type="ECO:0000259" key="7">
    <source>
        <dbReference type="Pfam" id="PF00884"/>
    </source>
</evidence>
<proteinExistence type="inferred from homology"/>
<dbReference type="RefSeq" id="WP_183308132.1">
    <property type="nucleotide sequence ID" value="NZ_JACIEP010000012.1"/>
</dbReference>
<dbReference type="AlphaFoldDB" id="A0A840CMJ1"/>
<dbReference type="GO" id="GO:0003943">
    <property type="term" value="F:N-acetylgalactosamine-4-sulfatase activity"/>
    <property type="evidence" value="ECO:0007669"/>
    <property type="project" value="UniProtKB-EC"/>
</dbReference>
<dbReference type="Gene3D" id="3.40.720.10">
    <property type="entry name" value="Alkaline Phosphatase, subunit A"/>
    <property type="match status" value="1"/>
</dbReference>
<evidence type="ECO:0000256" key="3">
    <source>
        <dbReference type="ARBA" id="ARBA00022801"/>
    </source>
</evidence>
<evidence type="ECO:0000256" key="6">
    <source>
        <dbReference type="PIRSR" id="PIRSR600917-52"/>
    </source>
</evidence>
<name>A0A840CMJ1_9BACT</name>
<dbReference type="Pfam" id="PF00884">
    <property type="entry name" value="Sulfatase"/>
    <property type="match status" value="1"/>
</dbReference>
<dbReference type="InterPro" id="IPR017850">
    <property type="entry name" value="Alkaline_phosphatase_core_sf"/>
</dbReference>
<reference evidence="8 9" key="1">
    <citation type="submission" date="2020-08" db="EMBL/GenBank/DDBJ databases">
        <title>Genomic Encyclopedia of Type Strains, Phase IV (KMG-IV): sequencing the most valuable type-strain genomes for metagenomic binning, comparative biology and taxonomic classification.</title>
        <authorList>
            <person name="Goeker M."/>
        </authorList>
    </citation>
    <scope>NUCLEOTIDE SEQUENCE [LARGE SCALE GENOMIC DNA]</scope>
    <source>
        <strain evidence="8 9">DSM 104969</strain>
    </source>
</reference>
<sequence>MKNHLPYLGVLSLAFTGTLAAHEKPNVIFIVADDLGWGDVSFHGSIIKTPNIDRIARQGIELDRFYTAPVSSPTRAGLMTGRYPSRFGIRKTVIPPWRDYGLDENEVTIANVLSENGYLNRAMIGKWHLGHGRKVHYPLNRGFTHFYGCLNGAIDYFSHHREGELDWHRNWEPSYAKGYSTDLITDEALNCIEQYSKKGPYFLYIAYNAPHSPYQAPEDEIAEHISPEEFKALNKKDKNGYTYRAMVTRMDKGIGKILAALEKSGDLDNTIILFMSDNGAVPNLQTGSTSLPLRGNKGSEWDGGVRVPAAIYWAKGFKNSRKIEQVTGFVDMLPTIADIIGVEGKPQRPYDGISIFSVLNGKEKKIERDMYLGVGAAVNSNYKMILAGENKSMKLKEDFLNYYPDDKYESTSHIAGHKKEADRLKKYIMSYDTITPSVKELPYGYGKDGFIAPHEWKVVKP</sequence>
<dbReference type="PANTHER" id="PTHR10342:SF274">
    <property type="entry name" value="ARYLSULFATASE B"/>
    <property type="match status" value="1"/>
</dbReference>
<feature type="modified residue" description="3-oxoalanine (Ser)" evidence="6">
    <location>
        <position position="71"/>
    </location>
</feature>
<dbReference type="SUPFAM" id="SSF53649">
    <property type="entry name" value="Alkaline phosphatase-like"/>
    <property type="match status" value="1"/>
</dbReference>
<comment type="PTM">
    <text evidence="6">The conversion to 3-oxoalanine (also known as C-formylglycine, FGly), of a serine or cysteine residue in prokaryotes and of a cysteine residue in eukaryotes, is critical for catalytic activity.</text>
</comment>
<accession>A0A840CMJ1</accession>
<protein>
    <submittedName>
        <fullName evidence="8">Arylsulfatase B</fullName>
        <ecNumber evidence="8">3.1.6.12</ecNumber>
    </submittedName>
</protein>
<keyword evidence="5" id="KW-0325">Glycoprotein</keyword>
<dbReference type="Proteomes" id="UP000555103">
    <property type="component" value="Unassembled WGS sequence"/>
</dbReference>
<evidence type="ECO:0000256" key="5">
    <source>
        <dbReference type="ARBA" id="ARBA00023180"/>
    </source>
</evidence>
<evidence type="ECO:0000313" key="9">
    <source>
        <dbReference type="Proteomes" id="UP000555103"/>
    </source>
</evidence>
<comment type="caution">
    <text evidence="8">The sequence shown here is derived from an EMBL/GenBank/DDBJ whole genome shotgun (WGS) entry which is preliminary data.</text>
</comment>
<dbReference type="GO" id="GO:0046872">
    <property type="term" value="F:metal ion binding"/>
    <property type="evidence" value="ECO:0007669"/>
    <property type="project" value="UniProtKB-KW"/>
</dbReference>
<dbReference type="PANTHER" id="PTHR10342">
    <property type="entry name" value="ARYLSULFATASE"/>
    <property type="match status" value="1"/>
</dbReference>
<feature type="domain" description="Sulfatase N-terminal" evidence="7">
    <location>
        <begin position="25"/>
        <end position="342"/>
    </location>
</feature>
<keyword evidence="2" id="KW-0479">Metal-binding</keyword>
<keyword evidence="4" id="KW-0106">Calcium</keyword>
<dbReference type="PROSITE" id="PS00523">
    <property type="entry name" value="SULFATASE_1"/>
    <property type="match status" value="1"/>
</dbReference>
<dbReference type="CDD" id="cd16029">
    <property type="entry name" value="4-S"/>
    <property type="match status" value="1"/>
</dbReference>